<evidence type="ECO:0008006" key="7">
    <source>
        <dbReference type="Google" id="ProtNLM"/>
    </source>
</evidence>
<sequence>MKSLKIIGIVLASLLVIVGLSIGGFKVMKQAEHDEMVRIVESEEAKEIFKVRLKQIDPNALTEKGIIKSYKVDSFEHNPMGGIIVYLYINDSSSYKVSVFLHKDSDGKLRNGGGSNPSLEKLKGDSN</sequence>
<reference evidence="3 5" key="1">
    <citation type="submission" date="2014-05" db="EMBL/GenBank/DDBJ databases">
        <authorList>
            <person name="Daugherty S.C."/>
            <person name="Tallon L.J."/>
            <person name="Sadzewicz L."/>
            <person name="Kilian M."/>
            <person name="Tettelin H."/>
        </authorList>
    </citation>
    <scope>NUCLEOTIDE SEQUENCE [LARGE SCALE GENOMIC DNA]</scope>
    <source>
        <strain evidence="3 5">SK578</strain>
    </source>
</reference>
<keyword evidence="2" id="KW-0472">Membrane</keyword>
<evidence type="ECO:0000256" key="2">
    <source>
        <dbReference type="SAM" id="Phobius"/>
    </source>
</evidence>
<feature type="transmembrane region" description="Helical" evidence="2">
    <location>
        <begin position="6"/>
        <end position="28"/>
    </location>
</feature>
<proteinExistence type="predicted"/>
<dbReference type="RefSeq" id="WP_042750980.1">
    <property type="nucleotide sequence ID" value="NZ_JPFY01000013.1"/>
</dbReference>
<evidence type="ECO:0000256" key="1">
    <source>
        <dbReference type="SAM" id="MobiDB-lite"/>
    </source>
</evidence>
<gene>
    <name evidence="4" type="ORF">D8786_03830</name>
    <name evidence="3" type="ORF">SK578_0953</name>
</gene>
<keyword evidence="2" id="KW-0812">Transmembrane</keyword>
<dbReference type="PATRIC" id="fig|28037.93.peg.911"/>
<evidence type="ECO:0000313" key="6">
    <source>
        <dbReference type="Proteomes" id="UP000277773"/>
    </source>
</evidence>
<evidence type="ECO:0000313" key="4">
    <source>
        <dbReference type="EMBL" id="RSJ98978.1"/>
    </source>
</evidence>
<dbReference type="EMBL" id="RJPY01000003">
    <property type="protein sequence ID" value="RSJ98978.1"/>
    <property type="molecule type" value="Genomic_DNA"/>
</dbReference>
<protein>
    <recommendedName>
        <fullName evidence="7">DUF1310 family protein</fullName>
    </recommendedName>
</protein>
<name>A0A081QPI4_STRMT</name>
<accession>A0A081QPI4</accession>
<evidence type="ECO:0000313" key="5">
    <source>
        <dbReference type="Proteomes" id="UP000028089"/>
    </source>
</evidence>
<dbReference type="AlphaFoldDB" id="A0A081QPI4"/>
<reference evidence="4 6" key="2">
    <citation type="submission" date="2018-11" db="EMBL/GenBank/DDBJ databases">
        <title>Species Designations Belie Phenotypic and Genotypic Heterogeneity in Oral Streptococci.</title>
        <authorList>
            <person name="Velsko I."/>
        </authorList>
    </citation>
    <scope>NUCLEOTIDE SEQUENCE [LARGE SCALE GENOMIC DNA]</scope>
    <source>
        <strain evidence="4 6">BCC08</strain>
    </source>
</reference>
<dbReference type="Proteomes" id="UP000028089">
    <property type="component" value="Unassembled WGS sequence"/>
</dbReference>
<dbReference type="Pfam" id="PF07006">
    <property type="entry name" value="DUF1310"/>
    <property type="match status" value="1"/>
</dbReference>
<comment type="caution">
    <text evidence="3">The sequence shown here is derived from an EMBL/GenBank/DDBJ whole genome shotgun (WGS) entry which is preliminary data.</text>
</comment>
<keyword evidence="2" id="KW-1133">Transmembrane helix</keyword>
<feature type="region of interest" description="Disordered" evidence="1">
    <location>
        <begin position="106"/>
        <end position="127"/>
    </location>
</feature>
<dbReference type="InterPro" id="IPR010738">
    <property type="entry name" value="DUF1310"/>
</dbReference>
<evidence type="ECO:0000313" key="3">
    <source>
        <dbReference type="EMBL" id="KEQ44857.1"/>
    </source>
</evidence>
<organism evidence="3 5">
    <name type="scientific">Streptococcus mitis</name>
    <dbReference type="NCBI Taxonomy" id="28037"/>
    <lineage>
        <taxon>Bacteria</taxon>
        <taxon>Bacillati</taxon>
        <taxon>Bacillota</taxon>
        <taxon>Bacilli</taxon>
        <taxon>Lactobacillales</taxon>
        <taxon>Streptococcaceae</taxon>
        <taxon>Streptococcus</taxon>
        <taxon>Streptococcus mitis group</taxon>
    </lineage>
</organism>
<dbReference type="Proteomes" id="UP000277773">
    <property type="component" value="Unassembled WGS sequence"/>
</dbReference>
<dbReference type="EMBL" id="JPFY01000013">
    <property type="protein sequence ID" value="KEQ44857.1"/>
    <property type="molecule type" value="Genomic_DNA"/>
</dbReference>